<name>A0AAV1N054_SCOSC</name>
<organism evidence="1 2">
    <name type="scientific">Scomber scombrus</name>
    <name type="common">Atlantic mackerel</name>
    <name type="synonym">Scomber vernalis</name>
    <dbReference type="NCBI Taxonomy" id="13677"/>
    <lineage>
        <taxon>Eukaryota</taxon>
        <taxon>Metazoa</taxon>
        <taxon>Chordata</taxon>
        <taxon>Craniata</taxon>
        <taxon>Vertebrata</taxon>
        <taxon>Euteleostomi</taxon>
        <taxon>Actinopterygii</taxon>
        <taxon>Neopterygii</taxon>
        <taxon>Teleostei</taxon>
        <taxon>Neoteleostei</taxon>
        <taxon>Acanthomorphata</taxon>
        <taxon>Pelagiaria</taxon>
        <taxon>Scombriformes</taxon>
        <taxon>Scombridae</taxon>
        <taxon>Scomber</taxon>
    </lineage>
</organism>
<dbReference type="AlphaFoldDB" id="A0AAV1N054"/>
<gene>
    <name evidence="1" type="ORF">FSCOSCO3_A032607</name>
</gene>
<keyword evidence="2" id="KW-1185">Reference proteome</keyword>
<dbReference type="Proteomes" id="UP001314229">
    <property type="component" value="Unassembled WGS sequence"/>
</dbReference>
<dbReference type="EMBL" id="CAWUFR010000008">
    <property type="protein sequence ID" value="CAK6951964.1"/>
    <property type="molecule type" value="Genomic_DNA"/>
</dbReference>
<protein>
    <submittedName>
        <fullName evidence="1">Uncharacterized protein</fullName>
    </submittedName>
</protein>
<proteinExistence type="predicted"/>
<sequence>MAVLPVWERKLKQEKGAERYASIRTQATSPVICTMLAMASSVHRVEDKAGHPKPNRTNSLRSLITLHLNTTAINKRVGVLTFFQIFCTNMKRGDEEVRYTQSESKTANAGDLSWTLFAQACLFSHCV</sequence>
<reference evidence="1 2" key="1">
    <citation type="submission" date="2024-01" db="EMBL/GenBank/DDBJ databases">
        <authorList>
            <person name="Alioto T."/>
            <person name="Alioto T."/>
            <person name="Gomez Garrido J."/>
        </authorList>
    </citation>
    <scope>NUCLEOTIDE SEQUENCE [LARGE SCALE GENOMIC DNA]</scope>
</reference>
<evidence type="ECO:0000313" key="1">
    <source>
        <dbReference type="EMBL" id="CAK6951964.1"/>
    </source>
</evidence>
<accession>A0AAV1N054</accession>
<comment type="caution">
    <text evidence="1">The sequence shown here is derived from an EMBL/GenBank/DDBJ whole genome shotgun (WGS) entry which is preliminary data.</text>
</comment>
<evidence type="ECO:0000313" key="2">
    <source>
        <dbReference type="Proteomes" id="UP001314229"/>
    </source>
</evidence>